<dbReference type="PANTHER" id="PTHR24171">
    <property type="entry name" value="ANKYRIN REPEAT DOMAIN-CONTAINING PROTEIN 39-RELATED"/>
    <property type="match status" value="1"/>
</dbReference>
<evidence type="ECO:0000256" key="1">
    <source>
        <dbReference type="ARBA" id="ARBA00022737"/>
    </source>
</evidence>
<feature type="compositionally biased region" description="Basic and acidic residues" evidence="4">
    <location>
        <begin position="131"/>
        <end position="143"/>
    </location>
</feature>
<comment type="caution">
    <text evidence="5">The sequence shown here is derived from an EMBL/GenBank/DDBJ whole genome shotgun (WGS) entry which is preliminary data.</text>
</comment>
<dbReference type="Proteomes" id="UP000460561">
    <property type="component" value="Unassembled WGS sequence"/>
</dbReference>
<feature type="region of interest" description="Disordered" evidence="4">
    <location>
        <begin position="131"/>
        <end position="180"/>
    </location>
</feature>
<dbReference type="Pfam" id="PF00023">
    <property type="entry name" value="Ank"/>
    <property type="match status" value="1"/>
</dbReference>
<evidence type="ECO:0000313" key="5">
    <source>
        <dbReference type="EMBL" id="MXP26079.1"/>
    </source>
</evidence>
<dbReference type="GO" id="GO:0085020">
    <property type="term" value="P:protein K6-linked ubiquitination"/>
    <property type="evidence" value="ECO:0007669"/>
    <property type="project" value="TreeGrafter"/>
</dbReference>
<reference evidence="5 6" key="1">
    <citation type="submission" date="2019-12" db="EMBL/GenBank/DDBJ databases">
        <title>Genomic-based taxomic classification of the family Erythrobacteraceae.</title>
        <authorList>
            <person name="Xu L."/>
        </authorList>
    </citation>
    <scope>NUCLEOTIDE SEQUENCE [LARGE SCALE GENOMIC DNA]</scope>
    <source>
        <strain evidence="5 6">DSM 18604</strain>
    </source>
</reference>
<feature type="repeat" description="ANK" evidence="3">
    <location>
        <begin position="105"/>
        <end position="137"/>
    </location>
</feature>
<dbReference type="EMBL" id="WTYQ01000003">
    <property type="protein sequence ID" value="MXP26079.1"/>
    <property type="molecule type" value="Genomic_DNA"/>
</dbReference>
<dbReference type="InterPro" id="IPR036770">
    <property type="entry name" value="Ankyrin_rpt-contain_sf"/>
</dbReference>
<evidence type="ECO:0000256" key="2">
    <source>
        <dbReference type="ARBA" id="ARBA00023043"/>
    </source>
</evidence>
<dbReference type="OrthoDB" id="7390289at2"/>
<dbReference type="GO" id="GO:0004842">
    <property type="term" value="F:ubiquitin-protein transferase activity"/>
    <property type="evidence" value="ECO:0007669"/>
    <property type="project" value="TreeGrafter"/>
</dbReference>
<feature type="repeat" description="ANK" evidence="3">
    <location>
        <begin position="39"/>
        <end position="71"/>
    </location>
</feature>
<dbReference type="PROSITE" id="PS50297">
    <property type="entry name" value="ANK_REP_REGION"/>
    <property type="match status" value="3"/>
</dbReference>
<evidence type="ECO:0000256" key="3">
    <source>
        <dbReference type="PROSITE-ProRule" id="PRU00023"/>
    </source>
</evidence>
<name>A0A845A9R0_9SPHN</name>
<evidence type="ECO:0000313" key="6">
    <source>
        <dbReference type="Proteomes" id="UP000460561"/>
    </source>
</evidence>
<keyword evidence="6" id="KW-1185">Reference proteome</keyword>
<dbReference type="InterPro" id="IPR002110">
    <property type="entry name" value="Ankyrin_rpt"/>
</dbReference>
<protein>
    <submittedName>
        <fullName evidence="5">Ankyrin repeat domain-containing protein</fullName>
    </submittedName>
</protein>
<dbReference type="Gene3D" id="1.25.40.20">
    <property type="entry name" value="Ankyrin repeat-containing domain"/>
    <property type="match status" value="1"/>
</dbReference>
<feature type="repeat" description="ANK" evidence="3">
    <location>
        <begin position="72"/>
        <end position="104"/>
    </location>
</feature>
<keyword evidence="1" id="KW-0677">Repeat</keyword>
<accession>A0A845A9R0</accession>
<dbReference type="SMART" id="SM00248">
    <property type="entry name" value="ANK"/>
    <property type="match status" value="3"/>
</dbReference>
<dbReference type="Pfam" id="PF12796">
    <property type="entry name" value="Ank_2"/>
    <property type="match status" value="1"/>
</dbReference>
<dbReference type="SUPFAM" id="SSF48403">
    <property type="entry name" value="Ankyrin repeat"/>
    <property type="match status" value="1"/>
</dbReference>
<dbReference type="AlphaFoldDB" id="A0A845A9R0"/>
<keyword evidence="2 3" id="KW-0040">ANK repeat</keyword>
<feature type="compositionally biased region" description="Basic and acidic residues" evidence="4">
    <location>
        <begin position="158"/>
        <end position="172"/>
    </location>
</feature>
<dbReference type="PANTHER" id="PTHR24171:SF8">
    <property type="entry name" value="BRCA1-ASSOCIATED RING DOMAIN PROTEIN 1"/>
    <property type="match status" value="1"/>
</dbReference>
<evidence type="ECO:0000256" key="4">
    <source>
        <dbReference type="SAM" id="MobiDB-lite"/>
    </source>
</evidence>
<proteinExistence type="predicted"/>
<gene>
    <name evidence="5" type="ORF">GRI39_08520</name>
</gene>
<organism evidence="5 6">
    <name type="scientific">Altericroceibacterium indicum</name>
    <dbReference type="NCBI Taxonomy" id="374177"/>
    <lineage>
        <taxon>Bacteria</taxon>
        <taxon>Pseudomonadati</taxon>
        <taxon>Pseudomonadota</taxon>
        <taxon>Alphaproteobacteria</taxon>
        <taxon>Sphingomonadales</taxon>
        <taxon>Erythrobacteraceae</taxon>
        <taxon>Altericroceibacterium</taxon>
    </lineage>
</organism>
<sequence length="180" mass="19450">MFSDGYKFLEAVKKKDGTTVTQLLEQPGTTVVNSRDVTTGDTGLHIATARRDLTWIRFLLGKGANPNISNKQGMTPLMLASQLGFTDGVQVLAADGARVDEPNSAGETPLMAAVHRRDIAMMRVLLKAGADPDRADNSGRSARDYAQLQGNDSVLLDEIDRNAKPASERENAQKTYGPSF</sequence>
<dbReference type="PROSITE" id="PS50088">
    <property type="entry name" value="ANK_REPEAT"/>
    <property type="match status" value="3"/>
</dbReference>